<comment type="caution">
    <text evidence="1">The sequence shown here is derived from an EMBL/GenBank/DDBJ whole genome shotgun (WGS) entry which is preliminary data.</text>
</comment>
<evidence type="ECO:0000313" key="1">
    <source>
        <dbReference type="EMBL" id="OPC76802.1"/>
    </source>
</evidence>
<proteinExistence type="predicted"/>
<accession>A0A1T3NJ28</accession>
<evidence type="ECO:0000313" key="2">
    <source>
        <dbReference type="Proteomes" id="UP000190037"/>
    </source>
</evidence>
<sequence length="353" mass="37887">MLGRPGSALFATRTPRPDEATLYQVGNADGSPGRAGVDSADLSFAEAMDAFRRADRRLGAAQVYPHVLRYLRSDVAPVLFDACEADAQSAFRAAVVLTDMAGWMAHDLGRDDLAGAHFAKALAFARSVPDATLSANVLAAMSHLALEGDRPGEAADLAASALTMLDTKERPPALSARLLAMRARALARGRDRAGAYGAMAEARRELGRTQAGPPPWWVAPFDEGALAGETALMLRDLRLFGAADLEAQRAVRLRDRQPGRGHAFGTIRLARILVDRREPERASAVGSDILDSCLTIGSVRITRDLTGLARSLDSYRDLRVVAEFRDGVARVNRQRGRLLRPLLPAVAPAGPRP</sequence>
<dbReference type="AlphaFoldDB" id="A0A1T3NJ28"/>
<evidence type="ECO:0008006" key="3">
    <source>
        <dbReference type="Google" id="ProtNLM"/>
    </source>
</evidence>
<gene>
    <name evidence="1" type="ORF">B4N89_45855</name>
</gene>
<dbReference type="EMBL" id="MWQN01000005">
    <property type="protein sequence ID" value="OPC76802.1"/>
    <property type="molecule type" value="Genomic_DNA"/>
</dbReference>
<protein>
    <recommendedName>
        <fullName evidence="3">Transcriptional regulator</fullName>
    </recommendedName>
</protein>
<name>A0A1T3NJ28_9ACTN</name>
<organism evidence="1 2">
    <name type="scientific">Embleya scabrispora</name>
    <dbReference type="NCBI Taxonomy" id="159449"/>
    <lineage>
        <taxon>Bacteria</taxon>
        <taxon>Bacillati</taxon>
        <taxon>Actinomycetota</taxon>
        <taxon>Actinomycetes</taxon>
        <taxon>Kitasatosporales</taxon>
        <taxon>Streptomycetaceae</taxon>
        <taxon>Embleya</taxon>
    </lineage>
</organism>
<dbReference type="Proteomes" id="UP000190037">
    <property type="component" value="Unassembled WGS sequence"/>
</dbReference>
<dbReference type="STRING" id="159449.B4N89_45855"/>
<keyword evidence="2" id="KW-1185">Reference proteome</keyword>
<reference evidence="1 2" key="1">
    <citation type="submission" date="2017-03" db="EMBL/GenBank/DDBJ databases">
        <title>Draft genome sequence of Streptomyces scabrisporus NF3, endophyte isolated from Amphipterygium adstringens.</title>
        <authorList>
            <person name="Vazquez M."/>
            <person name="Ceapa C.D."/>
            <person name="Rodriguez Luna D."/>
            <person name="Sanchez Esquivel S."/>
        </authorList>
    </citation>
    <scope>NUCLEOTIDE SEQUENCE [LARGE SCALE GENOMIC DNA]</scope>
    <source>
        <strain evidence="1 2">NF3</strain>
    </source>
</reference>